<dbReference type="OrthoDB" id="9780660at2"/>
<dbReference type="NCBIfam" id="TIGR00762">
    <property type="entry name" value="DegV"/>
    <property type="match status" value="1"/>
</dbReference>
<dbReference type="EMBL" id="CP034465">
    <property type="protein sequence ID" value="AZP03633.1"/>
    <property type="molecule type" value="Genomic_DNA"/>
</dbReference>
<dbReference type="PROSITE" id="PS51482">
    <property type="entry name" value="DEGV"/>
    <property type="match status" value="1"/>
</dbReference>
<dbReference type="PANTHER" id="PTHR33434">
    <property type="entry name" value="DEGV DOMAIN-CONTAINING PROTEIN DR_1986-RELATED"/>
    <property type="match status" value="1"/>
</dbReference>
<dbReference type="InterPro" id="IPR043168">
    <property type="entry name" value="DegV_C"/>
</dbReference>
<dbReference type="Proteomes" id="UP000273326">
    <property type="component" value="Chromosome"/>
</dbReference>
<evidence type="ECO:0000256" key="1">
    <source>
        <dbReference type="ARBA" id="ARBA00003238"/>
    </source>
</evidence>
<dbReference type="Gene3D" id="3.30.1180.10">
    <property type="match status" value="1"/>
</dbReference>
<dbReference type="InterPro" id="IPR050270">
    <property type="entry name" value="DegV_domain_contain"/>
</dbReference>
<dbReference type="GO" id="GO:0008289">
    <property type="term" value="F:lipid binding"/>
    <property type="evidence" value="ECO:0007669"/>
    <property type="project" value="UniProtKB-KW"/>
</dbReference>
<dbReference type="Pfam" id="PF02645">
    <property type="entry name" value="DegV"/>
    <property type="match status" value="1"/>
</dbReference>
<evidence type="ECO:0000313" key="4">
    <source>
        <dbReference type="Proteomes" id="UP000273326"/>
    </source>
</evidence>
<comment type="function">
    <text evidence="1">May bind long-chain fatty acids, such as palmitate, and may play a role in lipid transport or fatty acid metabolism.</text>
</comment>
<dbReference type="KEGG" id="jeh:EJN90_02515"/>
<proteinExistence type="predicted"/>
<protein>
    <submittedName>
        <fullName evidence="3">DegV family protein</fullName>
    </submittedName>
</protein>
<gene>
    <name evidence="3" type="ORF">EJN90_02515</name>
</gene>
<accession>A0A3Q9BJ69</accession>
<evidence type="ECO:0000313" key="3">
    <source>
        <dbReference type="EMBL" id="AZP03633.1"/>
    </source>
</evidence>
<dbReference type="PANTHER" id="PTHR33434:SF2">
    <property type="entry name" value="FATTY ACID-BINDING PROTEIN TM_1468"/>
    <property type="match status" value="1"/>
</dbReference>
<dbReference type="SUPFAM" id="SSF82549">
    <property type="entry name" value="DAK1/DegV-like"/>
    <property type="match status" value="1"/>
</dbReference>
<reference evidence="4" key="1">
    <citation type="submission" date="2018-12" db="EMBL/GenBank/DDBJ databases">
        <title>Complete genome sequencing of Jeotgalibaca sp. H21T32.</title>
        <authorList>
            <person name="Bae J.-W."/>
            <person name="Lee S.-Y."/>
        </authorList>
    </citation>
    <scope>NUCLEOTIDE SEQUENCE [LARGE SCALE GENOMIC DNA]</scope>
    <source>
        <strain evidence="4">H21T32</strain>
    </source>
</reference>
<name>A0A3Q9BJ69_9LACT</name>
<keyword evidence="2" id="KW-0446">Lipid-binding</keyword>
<dbReference type="AlphaFoldDB" id="A0A3Q9BJ69"/>
<dbReference type="Gene3D" id="3.40.50.10170">
    <property type="match status" value="1"/>
</dbReference>
<keyword evidence="4" id="KW-1185">Reference proteome</keyword>
<sequence length="286" mass="31763">MKKMAFVTDSGTGKSVEEMEALGCYSVPLQLITDQASFKEFEDISYEEVYKLLQKNQGITTSLPVMADIEALFLSLKEKGYTDIFAIPICTGLSGTTNAMYTAAASLGLTFHHFDSGTTAVIQFYLLKLAKSLHDEGVEIEKIKETLAEVVAHANTILIPDDLMHLARGGRLSSTSAIIGNLIKIKPVLEVNLKTKGRIEVVQKLRTFKRAIQFVLDEMMKEIKEKPEQYHIVVAHVDDIKKGKDVVEMLKNLFPKSSIELIDLVPTVSSHTGLGCIALQYFKQIH</sequence>
<evidence type="ECO:0000256" key="2">
    <source>
        <dbReference type="ARBA" id="ARBA00023121"/>
    </source>
</evidence>
<dbReference type="InterPro" id="IPR003797">
    <property type="entry name" value="DegV"/>
</dbReference>
<organism evidence="3 4">
    <name type="scientific">Jeotgalibaca ciconiae</name>
    <dbReference type="NCBI Taxonomy" id="2496265"/>
    <lineage>
        <taxon>Bacteria</taxon>
        <taxon>Bacillati</taxon>
        <taxon>Bacillota</taxon>
        <taxon>Bacilli</taxon>
        <taxon>Lactobacillales</taxon>
        <taxon>Carnobacteriaceae</taxon>
        <taxon>Jeotgalibaca</taxon>
    </lineage>
</organism>